<feature type="region of interest" description="Disordered" evidence="1">
    <location>
        <begin position="1"/>
        <end position="123"/>
    </location>
</feature>
<dbReference type="Proteomes" id="UP000289152">
    <property type="component" value="Unassembled WGS sequence"/>
</dbReference>
<organism evidence="2 3">
    <name type="scientific">Tremella mesenterica</name>
    <name type="common">Jelly fungus</name>
    <dbReference type="NCBI Taxonomy" id="5217"/>
    <lineage>
        <taxon>Eukaryota</taxon>
        <taxon>Fungi</taxon>
        <taxon>Dikarya</taxon>
        <taxon>Basidiomycota</taxon>
        <taxon>Agaricomycotina</taxon>
        <taxon>Tremellomycetes</taxon>
        <taxon>Tremellales</taxon>
        <taxon>Tremellaceae</taxon>
        <taxon>Tremella</taxon>
    </lineage>
</organism>
<accession>A0A4Q1BQ10</accession>
<feature type="region of interest" description="Disordered" evidence="1">
    <location>
        <begin position="613"/>
        <end position="659"/>
    </location>
</feature>
<name>A0A4Q1BQ10_TREME</name>
<feature type="compositionally biased region" description="Polar residues" evidence="1">
    <location>
        <begin position="640"/>
        <end position="651"/>
    </location>
</feature>
<dbReference type="VEuPathDB" id="FungiDB:TREMEDRAFT_64235"/>
<feature type="compositionally biased region" description="Polar residues" evidence="1">
    <location>
        <begin position="613"/>
        <end position="633"/>
    </location>
</feature>
<feature type="compositionally biased region" description="Acidic residues" evidence="1">
    <location>
        <begin position="306"/>
        <end position="317"/>
    </location>
</feature>
<dbReference type="AlphaFoldDB" id="A0A4Q1BQ10"/>
<feature type="region of interest" description="Disordered" evidence="1">
    <location>
        <begin position="228"/>
        <end position="320"/>
    </location>
</feature>
<evidence type="ECO:0000256" key="1">
    <source>
        <dbReference type="SAM" id="MobiDB-lite"/>
    </source>
</evidence>
<feature type="compositionally biased region" description="Polar residues" evidence="1">
    <location>
        <begin position="88"/>
        <end position="107"/>
    </location>
</feature>
<feature type="compositionally biased region" description="Low complexity" evidence="1">
    <location>
        <begin position="148"/>
        <end position="177"/>
    </location>
</feature>
<dbReference type="InParanoid" id="A0A4Q1BQ10"/>
<gene>
    <name evidence="2" type="ORF">M231_02646</name>
</gene>
<feature type="compositionally biased region" description="Polar residues" evidence="1">
    <location>
        <begin position="228"/>
        <end position="262"/>
    </location>
</feature>
<sequence>MDETPSPNFSDGRISSNSSIWKTIPEMKTNPENSSSPPSSSSDHTSRPNQNSSTSDHLSNSTPNPYHPHGHHTIDKNNDPQNPIEPITTHSNHVSASTPPSKGSNSRGKTKRTMLIREIQPPSRTLTKHQLLLLTPFGQPIPSYPIRSSSSSQLYHSSHLSAPPGSSHSPASEPSGSVHPSHLHLPTTDLNASRFPGGSQMKRDTNRNFIDPTLIQVPSSKLFKKLPETSSKFTQQMSQTSSMRRGLSASSEYEEFQPSQFTPMEEEEDTSEQEEIQPSHITSMHQRDRMEASAGYTIPGEKMEMNEEMEESDEEETTTGKKYMAVPMMRSTSLPLLTLEEMIVLNEKDGELGIARGSGWAWVSNFEVDKFEESSDQPSPFNQHISTSQPIFKNPFDPTSPLSPTLPTLFPPKSTIQGYHYHPPTTRRQSATPLPPSHLSQVAQSVARRPSALVPRLPSTSLLSGGMLSRTISTNPIVPTGSVISTGSTIPTIVLSTYPEGKSNVGMRPRLLRYKTSPARVHGMNEKIAETENTTLPRESSSGYMEMDLRVQSEEKGIQSKQLSDVKGGKSNRSTEEKDIKFKLSTNDSFRRSSVQRGEWTSIEVLEFNRSNFHSDLSPRPSITEQSVPTSSVCGGISEEGTSNWSNTSHPSVCPPDLN</sequence>
<feature type="region of interest" description="Disordered" evidence="1">
    <location>
        <begin position="553"/>
        <end position="579"/>
    </location>
</feature>
<feature type="region of interest" description="Disordered" evidence="1">
    <location>
        <begin position="413"/>
        <end position="437"/>
    </location>
</feature>
<proteinExistence type="predicted"/>
<evidence type="ECO:0000313" key="3">
    <source>
        <dbReference type="Proteomes" id="UP000289152"/>
    </source>
</evidence>
<protein>
    <submittedName>
        <fullName evidence="2">Uncharacterized protein</fullName>
    </submittedName>
</protein>
<dbReference type="EMBL" id="SDIL01000023">
    <property type="protein sequence ID" value="RXK40006.1"/>
    <property type="molecule type" value="Genomic_DNA"/>
</dbReference>
<evidence type="ECO:0000313" key="2">
    <source>
        <dbReference type="EMBL" id="RXK40006.1"/>
    </source>
</evidence>
<feature type="compositionally biased region" description="Polar residues" evidence="1">
    <location>
        <begin position="1"/>
        <end position="21"/>
    </location>
</feature>
<comment type="caution">
    <text evidence="2">The sequence shown here is derived from an EMBL/GenBank/DDBJ whole genome shotgun (WGS) entry which is preliminary data.</text>
</comment>
<feature type="compositionally biased region" description="Polar residues" evidence="1">
    <location>
        <begin position="426"/>
        <end position="437"/>
    </location>
</feature>
<feature type="compositionally biased region" description="Acidic residues" evidence="1">
    <location>
        <begin position="264"/>
        <end position="275"/>
    </location>
</feature>
<dbReference type="OrthoDB" id="2572819at2759"/>
<feature type="compositionally biased region" description="Polar residues" evidence="1">
    <location>
        <begin position="47"/>
        <end position="64"/>
    </location>
</feature>
<feature type="region of interest" description="Disordered" evidence="1">
    <location>
        <begin position="144"/>
        <end position="210"/>
    </location>
</feature>
<keyword evidence="3" id="KW-1185">Reference proteome</keyword>
<reference evidence="2 3" key="1">
    <citation type="submission" date="2016-06" db="EMBL/GenBank/DDBJ databases">
        <title>Evolution of pathogenesis and genome organization in the Tremellales.</title>
        <authorList>
            <person name="Cuomo C."/>
            <person name="Litvintseva A."/>
            <person name="Heitman J."/>
            <person name="Chen Y."/>
            <person name="Sun S."/>
            <person name="Springer D."/>
            <person name="Dromer F."/>
            <person name="Young S."/>
            <person name="Zeng Q."/>
            <person name="Chapman S."/>
            <person name="Gujja S."/>
            <person name="Saif S."/>
            <person name="Birren B."/>
        </authorList>
    </citation>
    <scope>NUCLEOTIDE SEQUENCE [LARGE SCALE GENOMIC DNA]</scope>
    <source>
        <strain evidence="2 3">ATCC 28783</strain>
    </source>
</reference>